<organism evidence="3 4">
    <name type="scientific">Aminobacterium colombiense (strain DSM 12261 / ALA-1)</name>
    <dbReference type="NCBI Taxonomy" id="572547"/>
    <lineage>
        <taxon>Bacteria</taxon>
        <taxon>Thermotogati</taxon>
        <taxon>Synergistota</taxon>
        <taxon>Synergistia</taxon>
        <taxon>Synergistales</taxon>
        <taxon>Aminobacteriaceae</taxon>
        <taxon>Aminobacterium</taxon>
    </lineage>
</organism>
<sequence length="383" mass="43549">MSNTTPEFAAVILAAGASTRMKQCKPLLTIEKQNMLSRLVTTYRVARVFRVFVVTGAYREHVERECSRLACSVVYNEDYEKGMYSSVLKGIRSLPSDITAFFLHPSDIPLVRPSTIRFLCEHWKDSLSVLSPVLKGEKGHPPLISAKLVPSILAWSGYRGLAGLLQQYADSFMQINIPDHFIHLDIDTPDDYRKAQRAWSARNIPTLEECEELFRLAQTPQKIIEHCRVVEQMARHIALSISSFQPCRFLLAERAALLHDICRESPKHDIVGSAFLANFGFDEVAEIVKHHMDLPEEASLEAKIVYLADKIVKDFNVVSLQDRIEETTQKFKGGKAERQGLARLRKALDIQREFENLTEGGLELGEGSSNERDLRHKWEKERT</sequence>
<gene>
    <name evidence="3" type="ordered locus">Amico_0904</name>
</gene>
<evidence type="ECO:0000259" key="2">
    <source>
        <dbReference type="PROSITE" id="PS51831"/>
    </source>
</evidence>
<accession>D5EEQ2</accession>
<dbReference type="RefSeq" id="WP_013048297.1">
    <property type="nucleotide sequence ID" value="NC_014011.1"/>
</dbReference>
<reference evidence="3 4" key="1">
    <citation type="journal article" date="2010" name="Stand. Genomic Sci.">
        <title>Complete genome sequence of Aminobacterium colombiense type strain (ALA-1).</title>
        <authorList>
            <person name="Chertkov O."/>
            <person name="Sikorski J."/>
            <person name="Brambilla E."/>
            <person name="Lapidus A."/>
            <person name="Copeland A."/>
            <person name="Glavina Del Rio T."/>
            <person name="Nolan M."/>
            <person name="Lucas S."/>
            <person name="Tice H."/>
            <person name="Cheng J.F."/>
            <person name="Han C."/>
            <person name="Detter J.C."/>
            <person name="Bruce D."/>
            <person name="Tapia R."/>
            <person name="Goodwin L."/>
            <person name="Pitluck S."/>
            <person name="Liolios K."/>
            <person name="Ivanova N."/>
            <person name="Mavromatis K."/>
            <person name="Ovchinnikova G."/>
            <person name="Pati A."/>
            <person name="Chen A."/>
            <person name="Palaniappan K."/>
            <person name="Land M."/>
            <person name="Hauser L."/>
            <person name="Chang Y.J."/>
            <person name="Jeffries C.D."/>
            <person name="Spring S."/>
            <person name="Rohde M."/>
            <person name="Goker M."/>
            <person name="Bristow J."/>
            <person name="Eisen J.A."/>
            <person name="Markowitz V."/>
            <person name="Hugenholtz P."/>
            <person name="Kyrpides N.C."/>
            <person name="Klenk H.P."/>
        </authorList>
    </citation>
    <scope>NUCLEOTIDE SEQUENCE [LARGE SCALE GENOMIC DNA]</scope>
    <source>
        <strain evidence="4">DSM 12261 / ALA-1</strain>
    </source>
</reference>
<dbReference type="STRING" id="572547.Amico_0904"/>
<protein>
    <submittedName>
        <fullName evidence="3">Metal dependent phosphohydrolase</fullName>
    </submittedName>
</protein>
<dbReference type="InterPro" id="IPR054703">
    <property type="entry name" value="Mop-rel"/>
</dbReference>
<dbReference type="eggNOG" id="COG1713">
    <property type="taxonomic scope" value="Bacteria"/>
</dbReference>
<dbReference type="SUPFAM" id="SSF109604">
    <property type="entry name" value="HD-domain/PDEase-like"/>
    <property type="match status" value="1"/>
</dbReference>
<feature type="region of interest" description="Disordered" evidence="1">
    <location>
        <begin position="361"/>
        <end position="383"/>
    </location>
</feature>
<dbReference type="InterPro" id="IPR025877">
    <property type="entry name" value="MobA-like_NTP_Trfase"/>
</dbReference>
<dbReference type="AlphaFoldDB" id="D5EEQ2"/>
<dbReference type="GO" id="GO:0016787">
    <property type="term" value="F:hydrolase activity"/>
    <property type="evidence" value="ECO:0007669"/>
    <property type="project" value="UniProtKB-KW"/>
</dbReference>
<dbReference type="HOGENOM" id="CLU_040526_0_0_0"/>
<dbReference type="PROSITE" id="PS51831">
    <property type="entry name" value="HD"/>
    <property type="match status" value="1"/>
</dbReference>
<keyword evidence="3" id="KW-0378">Hydrolase</keyword>
<proteinExistence type="predicted"/>
<dbReference type="InterPro" id="IPR006674">
    <property type="entry name" value="HD_domain"/>
</dbReference>
<dbReference type="EMBL" id="CP001997">
    <property type="protein sequence ID" value="ADE57034.1"/>
    <property type="molecule type" value="Genomic_DNA"/>
</dbReference>
<evidence type="ECO:0000313" key="3">
    <source>
        <dbReference type="EMBL" id="ADE57034.1"/>
    </source>
</evidence>
<dbReference type="Gene3D" id="1.10.3210.10">
    <property type="entry name" value="Hypothetical protein af1432"/>
    <property type="match status" value="1"/>
</dbReference>
<dbReference type="Gene3D" id="3.90.550.10">
    <property type="entry name" value="Spore Coat Polysaccharide Biosynthesis Protein SpsA, Chain A"/>
    <property type="match status" value="1"/>
</dbReference>
<name>D5EEQ2_AMICL</name>
<dbReference type="Proteomes" id="UP000002366">
    <property type="component" value="Chromosome"/>
</dbReference>
<dbReference type="PANTHER" id="PTHR43777:SF1">
    <property type="entry name" value="MOLYBDENUM COFACTOR CYTIDYLYLTRANSFERASE"/>
    <property type="match status" value="1"/>
</dbReference>
<evidence type="ECO:0000313" key="4">
    <source>
        <dbReference type="Proteomes" id="UP000002366"/>
    </source>
</evidence>
<evidence type="ECO:0000256" key="1">
    <source>
        <dbReference type="SAM" id="MobiDB-lite"/>
    </source>
</evidence>
<dbReference type="InterPro" id="IPR003607">
    <property type="entry name" value="HD/PDEase_dom"/>
</dbReference>
<dbReference type="GO" id="GO:0016779">
    <property type="term" value="F:nucleotidyltransferase activity"/>
    <property type="evidence" value="ECO:0007669"/>
    <property type="project" value="UniProtKB-ARBA"/>
</dbReference>
<dbReference type="PANTHER" id="PTHR43777">
    <property type="entry name" value="MOLYBDENUM COFACTOR CYTIDYLYLTRANSFERASE"/>
    <property type="match status" value="1"/>
</dbReference>
<dbReference type="Pfam" id="PF12804">
    <property type="entry name" value="NTP_transf_3"/>
    <property type="match status" value="1"/>
</dbReference>
<dbReference type="KEGG" id="aco:Amico_0904"/>
<dbReference type="eggNOG" id="COG2068">
    <property type="taxonomic scope" value="Bacteria"/>
</dbReference>
<dbReference type="Pfam" id="PF01966">
    <property type="entry name" value="HD"/>
    <property type="match status" value="1"/>
</dbReference>
<feature type="compositionally biased region" description="Basic and acidic residues" evidence="1">
    <location>
        <begin position="369"/>
        <end position="383"/>
    </location>
</feature>
<dbReference type="OrthoDB" id="285216at2"/>
<dbReference type="CDD" id="cd04182">
    <property type="entry name" value="GT_2_like_f"/>
    <property type="match status" value="1"/>
</dbReference>
<dbReference type="SUPFAM" id="SSF53448">
    <property type="entry name" value="Nucleotide-diphospho-sugar transferases"/>
    <property type="match status" value="1"/>
</dbReference>
<keyword evidence="4" id="KW-1185">Reference proteome</keyword>
<dbReference type="InterPro" id="IPR029044">
    <property type="entry name" value="Nucleotide-diphossugar_trans"/>
</dbReference>
<dbReference type="SMART" id="SM00471">
    <property type="entry name" value="HDc"/>
    <property type="match status" value="1"/>
</dbReference>
<dbReference type="NCBIfam" id="NF045665">
    <property type="entry name" value="NTPtran_DVU1551"/>
    <property type="match status" value="1"/>
</dbReference>
<feature type="domain" description="HD" evidence="2">
    <location>
        <begin position="223"/>
        <end position="314"/>
    </location>
</feature>